<dbReference type="InterPro" id="IPR002123">
    <property type="entry name" value="Plipid/glycerol_acylTrfase"/>
</dbReference>
<dbReference type="Pfam" id="PF01553">
    <property type="entry name" value="Acyltransferase"/>
    <property type="match status" value="1"/>
</dbReference>
<dbReference type="EMBL" id="QPJJ01000004">
    <property type="protein sequence ID" value="RCW73136.1"/>
    <property type="molecule type" value="Genomic_DNA"/>
</dbReference>
<dbReference type="CDD" id="cd06551">
    <property type="entry name" value="LPLAT"/>
    <property type="match status" value="1"/>
</dbReference>
<dbReference type="SUPFAM" id="SSF69593">
    <property type="entry name" value="Glycerol-3-phosphate (1)-acyltransferase"/>
    <property type="match status" value="1"/>
</dbReference>
<evidence type="ECO:0000259" key="1">
    <source>
        <dbReference type="SMART" id="SM00563"/>
    </source>
</evidence>
<dbReference type="SMART" id="SM00563">
    <property type="entry name" value="PlsC"/>
    <property type="match status" value="1"/>
</dbReference>
<organism evidence="2 3">
    <name type="scientific">Saliterribacillus persicus</name>
    <dbReference type="NCBI Taxonomy" id="930114"/>
    <lineage>
        <taxon>Bacteria</taxon>
        <taxon>Bacillati</taxon>
        <taxon>Bacillota</taxon>
        <taxon>Bacilli</taxon>
        <taxon>Bacillales</taxon>
        <taxon>Bacillaceae</taxon>
        <taxon>Saliterribacillus</taxon>
    </lineage>
</organism>
<feature type="domain" description="Phospholipid/glycerol acyltransferase" evidence="1">
    <location>
        <begin position="44"/>
        <end position="161"/>
    </location>
</feature>
<dbReference type="AlphaFoldDB" id="A0A368Y179"/>
<protein>
    <submittedName>
        <fullName evidence="2">1-acyl-sn-glycerol-3-phosphate acyltransferase</fullName>
    </submittedName>
</protein>
<reference evidence="2 3" key="1">
    <citation type="submission" date="2018-07" db="EMBL/GenBank/DDBJ databases">
        <title>Genomic Encyclopedia of Type Strains, Phase IV (KMG-IV): sequencing the most valuable type-strain genomes for metagenomic binning, comparative biology and taxonomic classification.</title>
        <authorList>
            <person name="Goeker M."/>
        </authorList>
    </citation>
    <scope>NUCLEOTIDE SEQUENCE [LARGE SCALE GENOMIC DNA]</scope>
    <source>
        <strain evidence="2 3">DSM 27696</strain>
    </source>
</reference>
<dbReference type="OrthoDB" id="152799at2"/>
<gene>
    <name evidence="2" type="ORF">DFR57_104134</name>
</gene>
<keyword evidence="3" id="KW-1185">Reference proteome</keyword>
<evidence type="ECO:0000313" key="2">
    <source>
        <dbReference type="EMBL" id="RCW73136.1"/>
    </source>
</evidence>
<comment type="caution">
    <text evidence="2">The sequence shown here is derived from an EMBL/GenBank/DDBJ whole genome shotgun (WGS) entry which is preliminary data.</text>
</comment>
<evidence type="ECO:0000313" key="3">
    <source>
        <dbReference type="Proteomes" id="UP000252585"/>
    </source>
</evidence>
<dbReference type="GO" id="GO:0016746">
    <property type="term" value="F:acyltransferase activity"/>
    <property type="evidence" value="ECO:0007669"/>
    <property type="project" value="UniProtKB-KW"/>
</dbReference>
<keyword evidence="2" id="KW-0808">Transferase</keyword>
<keyword evidence="2" id="KW-0012">Acyltransferase</keyword>
<accession>A0A368Y179</accession>
<dbReference type="Proteomes" id="UP000252585">
    <property type="component" value="Unassembled WGS sequence"/>
</dbReference>
<proteinExistence type="predicted"/>
<name>A0A368Y179_9BACI</name>
<dbReference type="RefSeq" id="WP_114352240.1">
    <property type="nucleotide sequence ID" value="NZ_QPJJ01000004.1"/>
</dbReference>
<sequence length="244" mass="28586">MLEANKSKSFQRLFYHYQKIHLIKRHFSVVSVKGDIDGKPDAPTIYFSNHSSWWDGLLIFQMTEAFSRQEHYIMMDEKGMNDYRFFRKIGAFSVNKKSPKDILRSLNYAEKLLSEKNAVWLFPQGKIEHPLQTPFTFESGLGHLIQKCDNVQLKPVTLHYYFTEKQKPVAAICVGDAIRVDGKTKTKKEWTLFCENLLNMQRIEQINDLTSDPDLPFQFPYKKIGKEGKSTSDRFDQIFKRGRT</sequence>